<reference evidence="2 3" key="1">
    <citation type="submission" date="2016-12" db="EMBL/GenBank/DDBJ databases">
        <title>The genomes of Aspergillus section Nigri reveals drivers in fungal speciation.</title>
        <authorList>
            <consortium name="DOE Joint Genome Institute"/>
            <person name="Vesth T.C."/>
            <person name="Nybo J."/>
            <person name="Theobald S."/>
            <person name="Brandl J."/>
            <person name="Frisvad J.C."/>
            <person name="Nielsen K.F."/>
            <person name="Lyhne E.K."/>
            <person name="Kogle M.E."/>
            <person name="Kuo A."/>
            <person name="Riley R."/>
            <person name="Clum A."/>
            <person name="Nolan M."/>
            <person name="Lipzen A."/>
            <person name="Salamov A."/>
            <person name="Henrissat B."/>
            <person name="Wiebenga A."/>
            <person name="De Vries R.P."/>
            <person name="Grigoriev I.V."/>
            <person name="Mortensen U.H."/>
            <person name="Andersen M.R."/>
            <person name="Baker S.E."/>
        </authorList>
    </citation>
    <scope>NUCLEOTIDE SEQUENCE [LARGE SCALE GENOMIC DNA]</scope>
    <source>
        <strain evidence="2 3">CBS 121591</strain>
    </source>
</reference>
<feature type="compositionally biased region" description="Basic and acidic residues" evidence="1">
    <location>
        <begin position="111"/>
        <end position="120"/>
    </location>
</feature>
<evidence type="ECO:0000313" key="3">
    <source>
        <dbReference type="Proteomes" id="UP000248340"/>
    </source>
</evidence>
<keyword evidence="3" id="KW-1185">Reference proteome</keyword>
<sequence length="160" mass="18083">MCDPSLPTLPIYFTHQIKPPVTNAVPFQFIAFSKTPSCVLIQPNCINDVPAKPQERSSTGSEKVCKVDKSKSLSGKGFFRRPDTELKVEGEKKEIREGNHQVSWRTSADAVNHERRKEQSSRNTKSKRFFSIQYIVSATPRGKSTKEATSQALVEYRLHT</sequence>
<organism evidence="2 3">
    <name type="scientific">Aspergillus uvarum CBS 121591</name>
    <dbReference type="NCBI Taxonomy" id="1448315"/>
    <lineage>
        <taxon>Eukaryota</taxon>
        <taxon>Fungi</taxon>
        <taxon>Dikarya</taxon>
        <taxon>Ascomycota</taxon>
        <taxon>Pezizomycotina</taxon>
        <taxon>Eurotiomycetes</taxon>
        <taxon>Eurotiomycetidae</taxon>
        <taxon>Eurotiales</taxon>
        <taxon>Aspergillaceae</taxon>
        <taxon>Aspergillus</taxon>
        <taxon>Aspergillus subgen. Circumdati</taxon>
    </lineage>
</organism>
<gene>
    <name evidence="2" type="ORF">BO82DRAFT_185709</name>
</gene>
<dbReference type="Proteomes" id="UP000248340">
    <property type="component" value="Unassembled WGS sequence"/>
</dbReference>
<feature type="region of interest" description="Disordered" evidence="1">
    <location>
        <begin position="93"/>
        <end position="125"/>
    </location>
</feature>
<dbReference type="VEuPathDB" id="FungiDB:BO82DRAFT_185709"/>
<protein>
    <submittedName>
        <fullName evidence="2">Uncharacterized protein</fullName>
    </submittedName>
</protein>
<name>A0A319C0G9_9EURO</name>
<dbReference type="AlphaFoldDB" id="A0A319C0G9"/>
<dbReference type="EMBL" id="KZ821743">
    <property type="protein sequence ID" value="PYH77259.1"/>
    <property type="molecule type" value="Genomic_DNA"/>
</dbReference>
<evidence type="ECO:0000313" key="2">
    <source>
        <dbReference type="EMBL" id="PYH77259.1"/>
    </source>
</evidence>
<dbReference type="GeneID" id="37133211"/>
<dbReference type="RefSeq" id="XP_025487459.1">
    <property type="nucleotide sequence ID" value="XM_025630470.1"/>
</dbReference>
<accession>A0A319C0G9</accession>
<evidence type="ECO:0000256" key="1">
    <source>
        <dbReference type="SAM" id="MobiDB-lite"/>
    </source>
</evidence>
<proteinExistence type="predicted"/>